<dbReference type="InterPro" id="IPR036034">
    <property type="entry name" value="PDZ_sf"/>
</dbReference>
<proteinExistence type="predicted"/>
<dbReference type="Proteomes" id="UP000285138">
    <property type="component" value="Unassembled WGS sequence"/>
</dbReference>
<dbReference type="Gene3D" id="2.30.42.10">
    <property type="match status" value="1"/>
</dbReference>
<dbReference type="InterPro" id="IPR045375">
    <property type="entry name" value="Put_radical_SAM-like_N"/>
</dbReference>
<protein>
    <submittedName>
        <fullName evidence="2">DUF512 domain-containing protein</fullName>
    </submittedName>
</protein>
<dbReference type="InterPro" id="IPR041489">
    <property type="entry name" value="PDZ_6"/>
</dbReference>
<dbReference type="InterPro" id="IPR001478">
    <property type="entry name" value="PDZ"/>
</dbReference>
<dbReference type="SUPFAM" id="SSF102114">
    <property type="entry name" value="Radical SAM enzymes"/>
    <property type="match status" value="1"/>
</dbReference>
<dbReference type="InterPro" id="IPR058240">
    <property type="entry name" value="rSAM_sf"/>
</dbReference>
<dbReference type="SUPFAM" id="SSF50156">
    <property type="entry name" value="PDZ domain-like"/>
    <property type="match status" value="1"/>
</dbReference>
<dbReference type="EMBL" id="QZAA01000271">
    <property type="protein sequence ID" value="RQD73212.1"/>
    <property type="molecule type" value="Genomic_DNA"/>
</dbReference>
<accession>A0A424Y9W1</accession>
<evidence type="ECO:0000313" key="3">
    <source>
        <dbReference type="Proteomes" id="UP000285138"/>
    </source>
</evidence>
<evidence type="ECO:0000259" key="1">
    <source>
        <dbReference type="PROSITE" id="PS50106"/>
    </source>
</evidence>
<evidence type="ECO:0000313" key="2">
    <source>
        <dbReference type="EMBL" id="RQD73212.1"/>
    </source>
</evidence>
<gene>
    <name evidence="2" type="ORF">D5R97_09740</name>
</gene>
<dbReference type="PROSITE" id="PS50106">
    <property type="entry name" value="PDZ"/>
    <property type="match status" value="1"/>
</dbReference>
<reference evidence="2 3" key="1">
    <citation type="submission" date="2018-08" db="EMBL/GenBank/DDBJ databases">
        <title>The metabolism and importance of syntrophic acetate oxidation coupled to methane or sulfide production in haloalkaline environments.</title>
        <authorList>
            <person name="Timmers P.H.A."/>
            <person name="Vavourakis C.D."/>
            <person name="Sorokin D.Y."/>
            <person name="Sinninghe Damste J.S."/>
            <person name="Muyzer G."/>
            <person name="Stams A.J.M."/>
            <person name="Plugge C.M."/>
        </authorList>
    </citation>
    <scope>NUCLEOTIDE SEQUENCE [LARGE SCALE GENOMIC DNA]</scope>
    <source>
        <strain evidence="2">MSAO_Bac1</strain>
    </source>
</reference>
<sequence>MAEKGERIERIEPDSIAEEVGLAPGDRLIKINGEKFRDIIDYRFLCAGEELELRVIKKNGEEWQIDIEKEYDEDLGVVFASPTIDQIKECHNKCIFCFIDQMPGGMRPTLYVKDDDYRLSFLYGNFVTLTNLREKDIERIEKEHLSPLYVSIHATEPALRNKMMSSRKAGKIMELLKRLTRASIEIHGQIVLCPGINDGKNLDRTLHDLGGLWPSFKSVAVVPVGITRYREDHFPLSPVKREDAEKLLEKVARWQERFLSQLGTRFVFPADEFFLKAEGEIPSSEYYEDYSQMENGVGLIRLFLNNLEKWKEVELPEKLQDPVTLSIVTGVLARPYLERIKEFFKPVQGLKINVWEIENIFFGQEVTVAGLICGKDIIDVLSEKRLGDLLLLPDVMVKDQDSTLLDDFSAGDIEDILQVKVKILNSLLYGVMPGDIYTI</sequence>
<comment type="caution">
    <text evidence="2">The sequence shown here is derived from an EMBL/GenBank/DDBJ whole genome shotgun (WGS) entry which is preliminary data.</text>
</comment>
<dbReference type="AlphaFoldDB" id="A0A424Y9W1"/>
<dbReference type="InterPro" id="IPR013785">
    <property type="entry name" value="Aldolase_TIM"/>
</dbReference>
<dbReference type="Gene3D" id="3.20.20.70">
    <property type="entry name" value="Aldolase class I"/>
    <property type="match status" value="1"/>
</dbReference>
<dbReference type="InterPro" id="IPR007549">
    <property type="entry name" value="DUF512"/>
</dbReference>
<dbReference type="Pfam" id="PF04459">
    <property type="entry name" value="DUF512"/>
    <property type="match status" value="1"/>
</dbReference>
<dbReference type="Pfam" id="PF19238">
    <property type="entry name" value="Radical_SAM_2"/>
    <property type="match status" value="1"/>
</dbReference>
<feature type="domain" description="PDZ" evidence="1">
    <location>
        <begin position="1"/>
        <end position="39"/>
    </location>
</feature>
<organism evidence="2 3">
    <name type="scientific">Candidatus Syntrophonatronum acetioxidans</name>
    <dbReference type="NCBI Taxonomy" id="1795816"/>
    <lineage>
        <taxon>Bacteria</taxon>
        <taxon>Bacillati</taxon>
        <taxon>Bacillota</taxon>
        <taxon>Clostridia</taxon>
        <taxon>Eubacteriales</taxon>
        <taxon>Syntrophomonadaceae</taxon>
        <taxon>Candidatus Syntrophonatronum</taxon>
    </lineage>
</organism>
<name>A0A424Y9W1_9FIRM</name>
<dbReference type="Pfam" id="PF17820">
    <property type="entry name" value="PDZ_6"/>
    <property type="match status" value="1"/>
</dbReference>